<evidence type="ECO:0000313" key="3">
    <source>
        <dbReference type="EMBL" id="MFD2036387.1"/>
    </source>
</evidence>
<name>A0ABW4VSX1_9BACT</name>
<evidence type="ECO:0000259" key="2">
    <source>
        <dbReference type="PROSITE" id="PS50943"/>
    </source>
</evidence>
<dbReference type="PROSITE" id="PS50943">
    <property type="entry name" value="HTH_CROC1"/>
    <property type="match status" value="1"/>
</dbReference>
<dbReference type="RefSeq" id="WP_376887418.1">
    <property type="nucleotide sequence ID" value="NZ_JBHUHR010000040.1"/>
</dbReference>
<feature type="domain" description="HTH cro/C1-type" evidence="2">
    <location>
        <begin position="17"/>
        <end position="72"/>
    </location>
</feature>
<dbReference type="Gene3D" id="1.10.260.40">
    <property type="entry name" value="lambda repressor-like DNA-binding domains"/>
    <property type="match status" value="1"/>
</dbReference>
<dbReference type="InterPro" id="IPR010982">
    <property type="entry name" value="Lambda_DNA-bd_dom_sf"/>
</dbReference>
<dbReference type="SUPFAM" id="SSF47413">
    <property type="entry name" value="lambda repressor-like DNA-binding domains"/>
    <property type="match status" value="1"/>
</dbReference>
<organism evidence="3 4">
    <name type="scientific">Belliella marina</name>
    <dbReference type="NCBI Taxonomy" id="1644146"/>
    <lineage>
        <taxon>Bacteria</taxon>
        <taxon>Pseudomonadati</taxon>
        <taxon>Bacteroidota</taxon>
        <taxon>Cytophagia</taxon>
        <taxon>Cytophagales</taxon>
        <taxon>Cyclobacteriaceae</taxon>
        <taxon>Belliella</taxon>
    </lineage>
</organism>
<keyword evidence="4" id="KW-1185">Reference proteome</keyword>
<comment type="caution">
    <text evidence="3">The sequence shown here is derived from an EMBL/GenBank/DDBJ whole genome shotgun (WGS) entry which is preliminary data.</text>
</comment>
<reference evidence="4" key="1">
    <citation type="journal article" date="2019" name="Int. J. Syst. Evol. Microbiol.">
        <title>The Global Catalogue of Microorganisms (GCM) 10K type strain sequencing project: providing services to taxonomists for standard genome sequencing and annotation.</title>
        <authorList>
            <consortium name="The Broad Institute Genomics Platform"/>
            <consortium name="The Broad Institute Genome Sequencing Center for Infectious Disease"/>
            <person name="Wu L."/>
            <person name="Ma J."/>
        </authorList>
    </citation>
    <scope>NUCLEOTIDE SEQUENCE [LARGE SCALE GENOMIC DNA]</scope>
    <source>
        <strain evidence="4">CGMCC 1.15180</strain>
    </source>
</reference>
<protein>
    <submittedName>
        <fullName evidence="3">Helix-turn-helix transcriptional regulator</fullName>
    </submittedName>
</protein>
<evidence type="ECO:0000256" key="1">
    <source>
        <dbReference type="ARBA" id="ARBA00023125"/>
    </source>
</evidence>
<dbReference type="EMBL" id="JBHUHR010000040">
    <property type="protein sequence ID" value="MFD2036387.1"/>
    <property type="molecule type" value="Genomic_DNA"/>
</dbReference>
<dbReference type="InterPro" id="IPR001387">
    <property type="entry name" value="Cro/C1-type_HTH"/>
</dbReference>
<sequence>MRDIKKDDLKSELAKKIKELRDKKEWTQEELASKLNYKDKQAVNRYEIQGANPTAYNLYLICKAFDISFNELFDFLKDYPEG</sequence>
<dbReference type="CDD" id="cd00093">
    <property type="entry name" value="HTH_XRE"/>
    <property type="match status" value="1"/>
</dbReference>
<dbReference type="PANTHER" id="PTHR46558:SF15">
    <property type="entry name" value="HELIX-TURN-HELIX DOMAIN PROTEIN"/>
    <property type="match status" value="1"/>
</dbReference>
<evidence type="ECO:0000313" key="4">
    <source>
        <dbReference type="Proteomes" id="UP001597361"/>
    </source>
</evidence>
<dbReference type="PANTHER" id="PTHR46558">
    <property type="entry name" value="TRACRIPTIONAL REGULATORY PROTEIN-RELATED-RELATED"/>
    <property type="match status" value="1"/>
</dbReference>
<gene>
    <name evidence="3" type="ORF">ACFSKL_16400</name>
</gene>
<dbReference type="Pfam" id="PF01381">
    <property type="entry name" value="HTH_3"/>
    <property type="match status" value="1"/>
</dbReference>
<dbReference type="SMART" id="SM00530">
    <property type="entry name" value="HTH_XRE"/>
    <property type="match status" value="1"/>
</dbReference>
<accession>A0ABW4VSX1</accession>
<dbReference type="Proteomes" id="UP001597361">
    <property type="component" value="Unassembled WGS sequence"/>
</dbReference>
<proteinExistence type="predicted"/>
<keyword evidence="1" id="KW-0238">DNA-binding</keyword>